<proteinExistence type="predicted"/>
<feature type="signal peptide" evidence="1">
    <location>
        <begin position="1"/>
        <end position="20"/>
    </location>
</feature>
<dbReference type="EMBL" id="CP002689">
    <property type="protein sequence ID" value="AEE12246.1"/>
    <property type="molecule type" value="Genomic_DNA"/>
</dbReference>
<dbReference type="AlphaFoldDB" id="F4KMC7"/>
<organism evidence="2 3">
    <name type="scientific">Porphyromonas asaccharolytica (strain ATCC 25260 / DSM 20707 / BCRC 10618 / CCUG 7834 / JCM 6326 / LMG 13178 / VPI 4198 / B440)</name>
    <name type="common">Bacteroides asaccharolyticus</name>
    <dbReference type="NCBI Taxonomy" id="879243"/>
    <lineage>
        <taxon>Bacteria</taxon>
        <taxon>Pseudomonadati</taxon>
        <taxon>Bacteroidota</taxon>
        <taxon>Bacteroidia</taxon>
        <taxon>Bacteroidales</taxon>
        <taxon>Porphyromonadaceae</taxon>
        <taxon>Porphyromonas</taxon>
    </lineage>
</organism>
<accession>F4KMC7</accession>
<protein>
    <recommendedName>
        <fullName evidence="4">Lipoprotein</fullName>
    </recommendedName>
</protein>
<evidence type="ECO:0000313" key="2">
    <source>
        <dbReference type="EMBL" id="AEE12246.1"/>
    </source>
</evidence>
<dbReference type="HOGENOM" id="CLU_573477_0_0_10"/>
<evidence type="ECO:0000256" key="1">
    <source>
        <dbReference type="SAM" id="SignalP"/>
    </source>
</evidence>
<evidence type="ECO:0008006" key="4">
    <source>
        <dbReference type="Google" id="ProtNLM"/>
    </source>
</evidence>
<gene>
    <name evidence="2" type="ordered locus">Poras_0292</name>
</gene>
<sequence length="483" mass="54905">MKRITSILLLLIAGALTLTSCDWDNPITGGDTPREPEKISQWLLPIERYGITLDEVTQIEEGRGNKVKRTDELMTLTATPQDTSAVREIVYYFDKSSHYQVARVQFASQESAKQFIQEYLLNNGFVKSDLRTAKASEEIYISAPRGSRVSSVVLVDGEQTEPIFWWASNDNKKTNWLRVDPLQDQTTGIWMPLLPYGATLEMVQLFEARMGHTYDAEASKPDKGVYKFKTGHEVYTQTTYWLDLETNHFLEESKVSCDTLHRPTPEQIDAYLTAQGFRPSGLQDKEGNSLYYDKALKLVAHIDMNIPKDETAKATFRPGIQYYVENLDDKMPYEEVDFPMPLFGFDRDTLATVMKEYANQDYTAAVVDMLADDMPFPAVQTRCKYFPTIILLPSDTDPLYGAALVVCTDLRALHSPMIVDRLERRGFVYDPKRTILLPTYVNEQEGVMVQIDDGAVTGITNISFSPIEDFNRASAPLARRLKR</sequence>
<keyword evidence="3" id="KW-1185">Reference proteome</keyword>
<name>F4KMC7_PORAD</name>
<feature type="chain" id="PRO_5003315788" description="Lipoprotein" evidence="1">
    <location>
        <begin position="21"/>
        <end position="483"/>
    </location>
</feature>
<evidence type="ECO:0000313" key="3">
    <source>
        <dbReference type="Proteomes" id="UP000006545"/>
    </source>
</evidence>
<dbReference type="OrthoDB" id="1058727at2"/>
<dbReference type="KEGG" id="pah:Poras_0292"/>
<dbReference type="PROSITE" id="PS51257">
    <property type="entry name" value="PROKAR_LIPOPROTEIN"/>
    <property type="match status" value="1"/>
</dbReference>
<dbReference type="eggNOG" id="ENOG5033X2S">
    <property type="taxonomic scope" value="Bacteria"/>
</dbReference>
<dbReference type="RefSeq" id="WP_013759908.1">
    <property type="nucleotide sequence ID" value="NC_015501.1"/>
</dbReference>
<dbReference type="Proteomes" id="UP000006545">
    <property type="component" value="Chromosome"/>
</dbReference>
<keyword evidence="1" id="KW-0732">Signal</keyword>
<dbReference type="STRING" id="879243.Poras_0292"/>
<reference evidence="3" key="1">
    <citation type="submission" date="2011-04" db="EMBL/GenBank/DDBJ databases">
        <title>The complete genome of Porphyromonas asaccharolytica DSM 20707.</title>
        <authorList>
            <person name="Lucas S."/>
            <person name="Han J."/>
            <person name="Lapidus A."/>
            <person name="Bruce D."/>
            <person name="Goodwin L."/>
            <person name="Pitluck S."/>
            <person name="Peters L."/>
            <person name="Kyrpides N."/>
            <person name="Mavromatis K."/>
            <person name="Ivanova N."/>
            <person name="Ovchinnikova G."/>
            <person name="Pagani I."/>
            <person name="Lu M."/>
            <person name="Detter J.C."/>
            <person name="Tapia R."/>
            <person name="Han C."/>
            <person name="Land M."/>
            <person name="Hauser L."/>
            <person name="Markowitz V."/>
            <person name="Cheng J.-F."/>
            <person name="Hugenholtz P."/>
            <person name="Woyke T."/>
            <person name="Wu D."/>
            <person name="Gronow S."/>
            <person name="Wellnitz S."/>
            <person name="Brambilla E."/>
            <person name="Klenk H.-P."/>
            <person name="Eisen J.A."/>
        </authorList>
    </citation>
    <scope>NUCLEOTIDE SEQUENCE [LARGE SCALE GENOMIC DNA]</scope>
    <source>
        <strain evidence="3">ATCC 25260 / DSM 20707 / VPI 4198</strain>
    </source>
</reference>